<evidence type="ECO:0000256" key="1">
    <source>
        <dbReference type="SAM" id="MobiDB-lite"/>
    </source>
</evidence>
<comment type="caution">
    <text evidence="2">The sequence shown here is derived from an EMBL/GenBank/DDBJ whole genome shotgun (WGS) entry which is preliminary data.</text>
</comment>
<evidence type="ECO:0008006" key="4">
    <source>
        <dbReference type="Google" id="ProtNLM"/>
    </source>
</evidence>
<accession>A0ABV8KQ15</accession>
<dbReference type="SUPFAM" id="SSF57884">
    <property type="entry name" value="Ada DNA repair protein, N-terminal domain (N-Ada 10)"/>
    <property type="match status" value="1"/>
</dbReference>
<proteinExistence type="predicted"/>
<dbReference type="EMBL" id="JBHSBN010000013">
    <property type="protein sequence ID" value="MFC4108088.1"/>
    <property type="molecule type" value="Genomic_DNA"/>
</dbReference>
<dbReference type="Proteomes" id="UP001595868">
    <property type="component" value="Unassembled WGS sequence"/>
</dbReference>
<reference evidence="3" key="1">
    <citation type="journal article" date="2019" name="Int. J. Syst. Evol. Microbiol.">
        <title>The Global Catalogue of Microorganisms (GCM) 10K type strain sequencing project: providing services to taxonomists for standard genome sequencing and annotation.</title>
        <authorList>
            <consortium name="The Broad Institute Genomics Platform"/>
            <consortium name="The Broad Institute Genome Sequencing Center for Infectious Disease"/>
            <person name="Wu L."/>
            <person name="Ma J."/>
        </authorList>
    </citation>
    <scope>NUCLEOTIDE SEQUENCE [LARGE SCALE GENOMIC DNA]</scope>
    <source>
        <strain evidence="3">2902at01</strain>
    </source>
</reference>
<dbReference type="RefSeq" id="WP_377547855.1">
    <property type="nucleotide sequence ID" value="NZ_JBHSBN010000013.1"/>
</dbReference>
<gene>
    <name evidence="2" type="ORF">ACFOX0_19420</name>
</gene>
<feature type="region of interest" description="Disordered" evidence="1">
    <location>
        <begin position="56"/>
        <end position="143"/>
    </location>
</feature>
<protein>
    <recommendedName>
        <fullName evidence="4">Clumping factor A</fullName>
    </recommendedName>
</protein>
<sequence length="212" mass="21853">MIVASLLLILVAVTLLVLGLANGSSALLISSIAASLLAAVALVVGARQAAAGRIDLDGHDPTARADDRTRPRRSAAEAPTGPWSDGASTPFAEPGGFPEPDGMVPGQPERGSRPATAHRPAEPPPTTVHPDEVPPDEPAVQPVPPADAALVARLAATVVVVDGRPRYHLPDCGHLADRDGESLPVREAVELGFTPCARCRPDSALLADVRRA</sequence>
<organism evidence="2 3">
    <name type="scientific">Micromonospora zhanjiangensis</name>
    <dbReference type="NCBI Taxonomy" id="1522057"/>
    <lineage>
        <taxon>Bacteria</taxon>
        <taxon>Bacillati</taxon>
        <taxon>Actinomycetota</taxon>
        <taxon>Actinomycetes</taxon>
        <taxon>Micromonosporales</taxon>
        <taxon>Micromonosporaceae</taxon>
        <taxon>Micromonospora</taxon>
    </lineage>
</organism>
<evidence type="ECO:0000313" key="2">
    <source>
        <dbReference type="EMBL" id="MFC4108088.1"/>
    </source>
</evidence>
<keyword evidence="3" id="KW-1185">Reference proteome</keyword>
<dbReference type="InterPro" id="IPR035451">
    <property type="entry name" value="Ada-like_dom_sf"/>
</dbReference>
<name>A0ABV8KQ15_9ACTN</name>
<evidence type="ECO:0000313" key="3">
    <source>
        <dbReference type="Proteomes" id="UP001595868"/>
    </source>
</evidence>
<feature type="compositionally biased region" description="Basic and acidic residues" evidence="1">
    <location>
        <begin position="56"/>
        <end position="69"/>
    </location>
</feature>